<evidence type="ECO:0000256" key="1">
    <source>
        <dbReference type="SAM" id="Phobius"/>
    </source>
</evidence>
<keyword evidence="1" id="KW-0472">Membrane</keyword>
<dbReference type="Proteomes" id="UP000050398">
    <property type="component" value="Unassembled WGS sequence"/>
</dbReference>
<feature type="transmembrane region" description="Helical" evidence="1">
    <location>
        <begin position="30"/>
        <end position="49"/>
    </location>
</feature>
<name>A0A0N8GGG3_9BACI</name>
<reference evidence="2 3" key="1">
    <citation type="submission" date="2015-08" db="EMBL/GenBank/DDBJ databases">
        <title>Draft Genome Sequence of Bacillus vietnamensis UCD-SED5.</title>
        <authorList>
            <person name="Lee R.D."/>
            <person name="Jospin G."/>
            <person name="Lang J.M."/>
            <person name="Coil D.A."/>
            <person name="Eisen J.A."/>
        </authorList>
    </citation>
    <scope>NUCLEOTIDE SEQUENCE [LARGE SCALE GENOMIC DNA]</scope>
    <source>
        <strain evidence="2 3">UCD-SED5</strain>
    </source>
</reference>
<dbReference type="AlphaFoldDB" id="A0A0N8GGG3"/>
<evidence type="ECO:0000313" key="3">
    <source>
        <dbReference type="Proteomes" id="UP000050398"/>
    </source>
</evidence>
<keyword evidence="1" id="KW-0812">Transmembrane</keyword>
<keyword evidence="1" id="KW-1133">Transmembrane helix</keyword>
<protein>
    <submittedName>
        <fullName evidence="2">Uncharacterized protein</fullName>
    </submittedName>
</protein>
<sequence>MKYIVGMYVVMAIMVCVNLISGYLLKGDYWAIASWLLIALFFFGTLFFINARYVLSKKKVES</sequence>
<dbReference type="PATRIC" id="fig|218284.4.peg.1457"/>
<gene>
    <name evidence="2" type="ORF">AM506_16285</name>
</gene>
<accession>A0A0N8GGG3</accession>
<proteinExistence type="predicted"/>
<evidence type="ECO:0000313" key="2">
    <source>
        <dbReference type="EMBL" id="KPL58418.1"/>
    </source>
</evidence>
<dbReference type="EMBL" id="LIXZ01000015">
    <property type="protein sequence ID" value="KPL58418.1"/>
    <property type="molecule type" value="Genomic_DNA"/>
</dbReference>
<organism evidence="2 3">
    <name type="scientific">Rossellomorea vietnamensis</name>
    <dbReference type="NCBI Taxonomy" id="218284"/>
    <lineage>
        <taxon>Bacteria</taxon>
        <taxon>Bacillati</taxon>
        <taxon>Bacillota</taxon>
        <taxon>Bacilli</taxon>
        <taxon>Bacillales</taxon>
        <taxon>Bacillaceae</taxon>
        <taxon>Rossellomorea</taxon>
    </lineage>
</organism>
<feature type="transmembrane region" description="Helical" evidence="1">
    <location>
        <begin position="7"/>
        <end position="24"/>
    </location>
</feature>
<comment type="caution">
    <text evidence="2">The sequence shown here is derived from an EMBL/GenBank/DDBJ whole genome shotgun (WGS) entry which is preliminary data.</text>
</comment>